<accession>A0AAV9NE88</accession>
<feature type="transmembrane region" description="Helical" evidence="9">
    <location>
        <begin position="259"/>
        <end position="282"/>
    </location>
</feature>
<keyword evidence="11" id="KW-1185">Reference proteome</keyword>
<feature type="region of interest" description="Disordered" evidence="8">
    <location>
        <begin position="1"/>
        <end position="228"/>
    </location>
</feature>
<dbReference type="PANTHER" id="PTHR19139:SF283">
    <property type="entry name" value="AQUAPORIN"/>
    <property type="match status" value="1"/>
</dbReference>
<keyword evidence="5 9" id="KW-1133">Transmembrane helix</keyword>
<evidence type="ECO:0000256" key="3">
    <source>
        <dbReference type="ARBA" id="ARBA00022692"/>
    </source>
</evidence>
<feature type="compositionally biased region" description="Basic and acidic residues" evidence="8">
    <location>
        <begin position="14"/>
        <end position="32"/>
    </location>
</feature>
<evidence type="ECO:0008006" key="12">
    <source>
        <dbReference type="Google" id="ProtNLM"/>
    </source>
</evidence>
<dbReference type="PANTHER" id="PTHR19139">
    <property type="entry name" value="AQUAPORIN TRANSPORTER"/>
    <property type="match status" value="1"/>
</dbReference>
<feature type="transmembrane region" description="Helical" evidence="9">
    <location>
        <begin position="371"/>
        <end position="393"/>
    </location>
</feature>
<keyword evidence="4" id="KW-0677">Repeat</keyword>
<dbReference type="Pfam" id="PF00230">
    <property type="entry name" value="MIP"/>
    <property type="match status" value="2"/>
</dbReference>
<evidence type="ECO:0000256" key="1">
    <source>
        <dbReference type="ARBA" id="ARBA00004141"/>
    </source>
</evidence>
<feature type="compositionally biased region" description="Basic and acidic residues" evidence="8">
    <location>
        <begin position="115"/>
        <end position="124"/>
    </location>
</feature>
<dbReference type="InterPro" id="IPR000425">
    <property type="entry name" value="MIP"/>
</dbReference>
<feature type="transmembrane region" description="Helical" evidence="9">
    <location>
        <begin position="438"/>
        <end position="459"/>
    </location>
</feature>
<dbReference type="RefSeq" id="XP_064707968.1">
    <property type="nucleotide sequence ID" value="XM_064856068.1"/>
</dbReference>
<evidence type="ECO:0000313" key="10">
    <source>
        <dbReference type="EMBL" id="KAK5055998.1"/>
    </source>
</evidence>
<dbReference type="AlphaFoldDB" id="A0AAV9NE88"/>
<comment type="similarity">
    <text evidence="2">Belongs to the MIP/aquaporin (TC 1.A.8) family.</text>
</comment>
<feature type="transmembrane region" description="Helical" evidence="9">
    <location>
        <begin position="302"/>
        <end position="326"/>
    </location>
</feature>
<evidence type="ECO:0000256" key="7">
    <source>
        <dbReference type="ARBA" id="ARBA00034651"/>
    </source>
</evidence>
<proteinExistence type="inferred from homology"/>
<dbReference type="GO" id="GO:0015250">
    <property type="term" value="F:water channel activity"/>
    <property type="evidence" value="ECO:0007669"/>
    <property type="project" value="TreeGrafter"/>
</dbReference>
<evidence type="ECO:0000313" key="11">
    <source>
        <dbReference type="Proteomes" id="UP001358417"/>
    </source>
</evidence>
<dbReference type="PRINTS" id="PR00783">
    <property type="entry name" value="MINTRINSICP"/>
</dbReference>
<dbReference type="Proteomes" id="UP001358417">
    <property type="component" value="Unassembled WGS sequence"/>
</dbReference>
<organism evidence="10 11">
    <name type="scientific">Exophiala bonariae</name>
    <dbReference type="NCBI Taxonomy" id="1690606"/>
    <lineage>
        <taxon>Eukaryota</taxon>
        <taxon>Fungi</taxon>
        <taxon>Dikarya</taxon>
        <taxon>Ascomycota</taxon>
        <taxon>Pezizomycotina</taxon>
        <taxon>Eurotiomycetes</taxon>
        <taxon>Chaetothyriomycetidae</taxon>
        <taxon>Chaetothyriales</taxon>
        <taxon>Herpotrichiellaceae</taxon>
        <taxon>Exophiala</taxon>
    </lineage>
</organism>
<dbReference type="Gene3D" id="1.20.1080.10">
    <property type="entry name" value="Glycerol uptake facilitator protein"/>
    <property type="match status" value="2"/>
</dbReference>
<evidence type="ECO:0000256" key="4">
    <source>
        <dbReference type="ARBA" id="ARBA00022737"/>
    </source>
</evidence>
<name>A0AAV9NE88_9EURO</name>
<dbReference type="EMBL" id="JAVRRD010000008">
    <property type="protein sequence ID" value="KAK5055998.1"/>
    <property type="molecule type" value="Genomic_DNA"/>
</dbReference>
<evidence type="ECO:0000256" key="9">
    <source>
        <dbReference type="SAM" id="Phobius"/>
    </source>
</evidence>
<comment type="subcellular location">
    <subcellularLocation>
        <location evidence="1">Membrane</location>
        <topology evidence="1">Multi-pass membrane protein</topology>
    </subcellularLocation>
</comment>
<feature type="compositionally biased region" description="Basic and acidic residues" evidence="8">
    <location>
        <begin position="522"/>
        <end position="533"/>
    </location>
</feature>
<feature type="compositionally biased region" description="Polar residues" evidence="8">
    <location>
        <begin position="534"/>
        <end position="543"/>
    </location>
</feature>
<feature type="region of interest" description="Disordered" evidence="8">
    <location>
        <begin position="522"/>
        <end position="543"/>
    </location>
</feature>
<dbReference type="SUPFAM" id="SSF81338">
    <property type="entry name" value="Aquaporin-like"/>
    <property type="match status" value="1"/>
</dbReference>
<protein>
    <recommendedName>
        <fullName evidence="12">Aquaporin</fullName>
    </recommendedName>
</protein>
<feature type="transmembrane region" description="Helical" evidence="9">
    <location>
        <begin position="413"/>
        <end position="431"/>
    </location>
</feature>
<evidence type="ECO:0000256" key="6">
    <source>
        <dbReference type="ARBA" id="ARBA00023136"/>
    </source>
</evidence>
<sequence>MSAESISELPLHYGEVHKDGSRTERPSEDQPGERPTQGEPSSLVRRASQPTTVNRPALGIPDQDIPTRPSRDEARTTAGLSQGRPIIQHYGGSLDAGRPPYGRNEYRRSLRPRRRYDDYERYSDYEEEYEEPYRPRRIQQRAYFPGGEEHAPRRRPSRASRQGTAYSHDPRRMSLDEYDEEPYPPKRYPSEKKPVATHNTYAEQTRDEWDVDEEEQGINPRNGSPGRHLRFQDLTREEKKEIMRLPWTQWMDSNVKNHFIASLGEFVGTLLFLFFAFAGTQVANIPSGNSADNSTSGGATGFSAIVLLYIAIVFGFSLMVNVWVFFRISGGLFNPAVGWPCYPEFCQSLILSAYKVTLAMWMTSAIPAARAVCLVAAQVAGSIAASALVLVLFPTPLNVRTTLAGGTSLVQGVFIEALLTAELVFTILMLAKEKHKATFIAPVGIGLALFIAELVGVFYTGGSLNPARSLGPCVVSRRFDREHWIYWVGPGIGSLMAVLFYKFIKMLEYEVANPGQDAEDAREAALAAQEKRPTGTTTIGAAI</sequence>
<evidence type="ECO:0000256" key="5">
    <source>
        <dbReference type="ARBA" id="ARBA00022989"/>
    </source>
</evidence>
<dbReference type="GeneID" id="89980691"/>
<dbReference type="InterPro" id="IPR023271">
    <property type="entry name" value="Aquaporin-like"/>
</dbReference>
<comment type="catalytic activity">
    <reaction evidence="7">
        <text>H2O(in) = H2O(out)</text>
        <dbReference type="Rhea" id="RHEA:29667"/>
        <dbReference type="ChEBI" id="CHEBI:15377"/>
    </reaction>
</comment>
<dbReference type="GO" id="GO:0005886">
    <property type="term" value="C:plasma membrane"/>
    <property type="evidence" value="ECO:0007669"/>
    <property type="project" value="TreeGrafter"/>
</dbReference>
<evidence type="ECO:0000256" key="2">
    <source>
        <dbReference type="ARBA" id="ARBA00006175"/>
    </source>
</evidence>
<keyword evidence="3 9" id="KW-0812">Transmembrane</keyword>
<dbReference type="InterPro" id="IPR034294">
    <property type="entry name" value="Aquaporin_transptr"/>
</dbReference>
<feature type="transmembrane region" description="Helical" evidence="9">
    <location>
        <begin position="484"/>
        <end position="504"/>
    </location>
</feature>
<evidence type="ECO:0000256" key="8">
    <source>
        <dbReference type="SAM" id="MobiDB-lite"/>
    </source>
</evidence>
<comment type="caution">
    <text evidence="10">The sequence shown here is derived from an EMBL/GenBank/DDBJ whole genome shotgun (WGS) entry which is preliminary data.</text>
</comment>
<reference evidence="10 11" key="1">
    <citation type="submission" date="2023-08" db="EMBL/GenBank/DDBJ databases">
        <title>Black Yeasts Isolated from many extreme environments.</title>
        <authorList>
            <person name="Coleine C."/>
            <person name="Stajich J.E."/>
            <person name="Selbmann L."/>
        </authorList>
    </citation>
    <scope>NUCLEOTIDE SEQUENCE [LARGE SCALE GENOMIC DNA]</scope>
    <source>
        <strain evidence="10 11">CCFEE 5792</strain>
    </source>
</reference>
<gene>
    <name evidence="10" type="ORF">LTR84_012549</name>
</gene>
<keyword evidence="6 9" id="KW-0472">Membrane</keyword>